<evidence type="ECO:0000313" key="1">
    <source>
        <dbReference type="EMBL" id="KAK9669668.1"/>
    </source>
</evidence>
<comment type="caution">
    <text evidence="1">The sequence shown here is derived from an EMBL/GenBank/DDBJ whole genome shotgun (WGS) entry which is preliminary data.</text>
</comment>
<reference evidence="1" key="1">
    <citation type="submission" date="2024-03" db="EMBL/GenBank/DDBJ databases">
        <title>WGS assembly of Saponaria officinalis var. Norfolk2.</title>
        <authorList>
            <person name="Jenkins J."/>
            <person name="Shu S."/>
            <person name="Grimwood J."/>
            <person name="Barry K."/>
            <person name="Goodstein D."/>
            <person name="Schmutz J."/>
            <person name="Leebens-Mack J."/>
            <person name="Osbourn A."/>
        </authorList>
    </citation>
    <scope>NUCLEOTIDE SEQUENCE [LARGE SCALE GENOMIC DNA]</scope>
    <source>
        <strain evidence="1">JIC</strain>
    </source>
</reference>
<accession>A0AAW1H003</accession>
<dbReference type="AlphaFoldDB" id="A0AAW1H003"/>
<keyword evidence="2" id="KW-1185">Reference proteome</keyword>
<gene>
    <name evidence="1" type="ORF">RND81_13G147100</name>
</gene>
<dbReference type="EMBL" id="JBDFQZ010000013">
    <property type="protein sequence ID" value="KAK9669668.1"/>
    <property type="molecule type" value="Genomic_DNA"/>
</dbReference>
<organism evidence="1 2">
    <name type="scientific">Saponaria officinalis</name>
    <name type="common">Common soapwort</name>
    <name type="synonym">Lychnis saponaria</name>
    <dbReference type="NCBI Taxonomy" id="3572"/>
    <lineage>
        <taxon>Eukaryota</taxon>
        <taxon>Viridiplantae</taxon>
        <taxon>Streptophyta</taxon>
        <taxon>Embryophyta</taxon>
        <taxon>Tracheophyta</taxon>
        <taxon>Spermatophyta</taxon>
        <taxon>Magnoliopsida</taxon>
        <taxon>eudicotyledons</taxon>
        <taxon>Gunneridae</taxon>
        <taxon>Pentapetalae</taxon>
        <taxon>Caryophyllales</taxon>
        <taxon>Caryophyllaceae</taxon>
        <taxon>Caryophylleae</taxon>
        <taxon>Saponaria</taxon>
    </lineage>
</organism>
<protein>
    <submittedName>
        <fullName evidence="1">Uncharacterized protein</fullName>
    </submittedName>
</protein>
<name>A0AAW1H003_SAPOF</name>
<evidence type="ECO:0000313" key="2">
    <source>
        <dbReference type="Proteomes" id="UP001443914"/>
    </source>
</evidence>
<dbReference type="Proteomes" id="UP001443914">
    <property type="component" value="Unassembled WGS sequence"/>
</dbReference>
<sequence>MVYYFRFTEHFAFIDADVCFTNMLMARHVRNDISMLCRHRWRKRLRWKVCSLHQYIGQTCGMFKYIRGTRERMHKSHGQESLFNIKCFLGTCLNERNPKLIGQSLSIQENKRLKTQHKQERRESKARVDFTPFFTFTVIFCVSKNVLWNID</sequence>
<proteinExistence type="predicted"/>